<dbReference type="KEGG" id="vg:32878402"/>
<reference evidence="1 2" key="1">
    <citation type="journal article" date="2017" name="Viruses">
        <title>Differentiation and structure in Sulfolobus islandicus rod-shaped virus populations.</title>
        <authorList>
            <person name="Bautista M.A."/>
            <person name="Black J.A."/>
            <person name="Youngblut N.D."/>
            <person name="Whitaker R.J."/>
        </authorList>
    </citation>
    <scope>NUCLEOTIDE SEQUENCE [LARGE SCALE GENOMIC DNA]</scope>
</reference>
<evidence type="ECO:0000313" key="2">
    <source>
        <dbReference type="Proteomes" id="UP000202761"/>
    </source>
</evidence>
<dbReference type="OrthoDB" id="18001at10239"/>
<keyword evidence="2" id="KW-1185">Reference proteome</keyword>
<protein>
    <submittedName>
        <fullName evidence="1">Uncharacterized protein</fullName>
    </submittedName>
</protein>
<dbReference type="Proteomes" id="UP000202761">
    <property type="component" value="Segment"/>
</dbReference>
<accession>A0A1X9SJF6</accession>
<dbReference type="EMBL" id="KY744228">
    <property type="protein sequence ID" value="ARQ96371.1"/>
    <property type="molecule type" value="Genomic_DNA"/>
</dbReference>
<name>A0A1X9SJF6_9VIRU</name>
<proteinExistence type="predicted"/>
<evidence type="ECO:0000313" key="1">
    <source>
        <dbReference type="EMBL" id="ARQ96371.1"/>
    </source>
</evidence>
<dbReference type="GeneID" id="32878402"/>
<sequence length="103" mass="12536">MNDLVKYECRKYVVQIFKWLKNRYSDNVYDYLVLEDENLVTIKIIMNVTIKFYEKRGLGIVNYIIKTFRRPELIKVNWRYNRNMFNITVICGKVDKTEQGEIL</sequence>
<organism evidence="1 2">
    <name type="scientific">Sulfolobus islandicus rod-shaped virus 9</name>
    <dbReference type="NCBI Taxonomy" id="1983552"/>
    <lineage>
        <taxon>Viruses</taxon>
        <taxon>Adnaviria</taxon>
        <taxon>Zilligvirae</taxon>
        <taxon>Taleaviricota</taxon>
        <taxon>Tokiviricetes</taxon>
        <taxon>Ligamenvirales</taxon>
        <taxon>Rudiviridae</taxon>
        <taxon>Usarudivirus</taxon>
        <taxon>Usarudivirus aestus</taxon>
        <taxon>Usarudivirus SIRV9</taxon>
    </lineage>
</organism>
<dbReference type="RefSeq" id="YP_009362575.1">
    <property type="nucleotide sequence ID" value="NC_034620.1"/>
</dbReference>